<dbReference type="Gene3D" id="2.60.120.10">
    <property type="entry name" value="Jelly Rolls"/>
    <property type="match status" value="1"/>
</dbReference>
<dbReference type="InterPro" id="IPR011051">
    <property type="entry name" value="RmlC_Cupin_sf"/>
</dbReference>
<keyword evidence="3" id="KW-1185">Reference proteome</keyword>
<dbReference type="SUPFAM" id="SSF51182">
    <property type="entry name" value="RmlC-like cupins"/>
    <property type="match status" value="1"/>
</dbReference>
<dbReference type="RefSeq" id="WP_073176979.1">
    <property type="nucleotide sequence ID" value="NZ_FQWL01000001.1"/>
</dbReference>
<reference evidence="3" key="1">
    <citation type="submission" date="2016-11" db="EMBL/GenBank/DDBJ databases">
        <authorList>
            <person name="Varghese N."/>
            <person name="Submissions S."/>
        </authorList>
    </citation>
    <scope>NUCLEOTIDE SEQUENCE [LARGE SCALE GENOMIC DNA]</scope>
    <source>
        <strain evidence="3">DSM 22638</strain>
    </source>
</reference>
<dbReference type="InterPro" id="IPR014710">
    <property type="entry name" value="RmlC-like_jellyroll"/>
</dbReference>
<evidence type="ECO:0000313" key="2">
    <source>
        <dbReference type="EMBL" id="SHG36199.1"/>
    </source>
</evidence>
<evidence type="ECO:0000313" key="3">
    <source>
        <dbReference type="Proteomes" id="UP000184532"/>
    </source>
</evidence>
<protein>
    <submittedName>
        <fullName evidence="2">WxcM-like, C-terminal</fullName>
    </submittedName>
</protein>
<sequence>MAEIQRINGEYFKDHRGSLLFFNQLDMREIVRFYEIFPSDPKLIRGWQGHRTEKKWFYCTKGSFIINTVLIDNFDKPSKSLVTSKYILNDTFPEVLLVPQGHATAIRAMEKNARLQVYSNFTLEESKNDDYRFDLEEWPADWKT</sequence>
<gene>
    <name evidence="2" type="ORF">SAMN04488116_1161</name>
</gene>
<dbReference type="OrthoDB" id="826649at2"/>
<proteinExistence type="predicted"/>
<organism evidence="2 3">
    <name type="scientific">Flagellimonas flava</name>
    <dbReference type="NCBI Taxonomy" id="570519"/>
    <lineage>
        <taxon>Bacteria</taxon>
        <taxon>Pseudomonadati</taxon>
        <taxon>Bacteroidota</taxon>
        <taxon>Flavobacteriia</taxon>
        <taxon>Flavobacteriales</taxon>
        <taxon>Flavobacteriaceae</taxon>
        <taxon>Flagellimonas</taxon>
    </lineage>
</organism>
<feature type="domain" description="Sugar 3,4-ketoisomerase QdtA cupin" evidence="1">
    <location>
        <begin position="11"/>
        <end position="137"/>
    </location>
</feature>
<evidence type="ECO:0000259" key="1">
    <source>
        <dbReference type="Pfam" id="PF05523"/>
    </source>
</evidence>
<dbReference type="InterPro" id="IPR008894">
    <property type="entry name" value="QdtA_cupin_dom"/>
</dbReference>
<dbReference type="Proteomes" id="UP000184532">
    <property type="component" value="Unassembled WGS sequence"/>
</dbReference>
<dbReference type="STRING" id="570519.SAMN04488116_1161"/>
<name>A0A1M5J7C7_9FLAO</name>
<dbReference type="EMBL" id="FQWL01000001">
    <property type="protein sequence ID" value="SHG36199.1"/>
    <property type="molecule type" value="Genomic_DNA"/>
</dbReference>
<accession>A0A1M5J7C7</accession>
<dbReference type="AlphaFoldDB" id="A0A1M5J7C7"/>
<dbReference type="Pfam" id="PF05523">
    <property type="entry name" value="FdtA"/>
    <property type="match status" value="1"/>
</dbReference>